<dbReference type="SUPFAM" id="SSF51430">
    <property type="entry name" value="NAD(P)-linked oxidoreductase"/>
    <property type="match status" value="1"/>
</dbReference>
<dbReference type="InterPro" id="IPR020471">
    <property type="entry name" value="AKR"/>
</dbReference>
<comment type="caution">
    <text evidence="3">The sequence shown here is derived from an EMBL/GenBank/DDBJ whole genome shotgun (WGS) entry which is preliminary data.</text>
</comment>
<dbReference type="RefSeq" id="WP_005289133.1">
    <property type="nucleotide sequence ID" value="NZ_CM000961.1"/>
</dbReference>
<dbReference type="InterPro" id="IPR036812">
    <property type="entry name" value="NAD(P)_OxRdtase_dom_sf"/>
</dbReference>
<keyword evidence="1" id="KW-0560">Oxidoreductase</keyword>
<protein>
    <submittedName>
        <fullName evidence="3">Oxidoreductase, aldo/keto reductase family protein</fullName>
    </submittedName>
</protein>
<dbReference type="Gene3D" id="3.20.20.100">
    <property type="entry name" value="NADP-dependent oxidoreductase domain"/>
    <property type="match status" value="1"/>
</dbReference>
<dbReference type="AlphaFoldDB" id="D7WC62"/>
<evidence type="ECO:0000259" key="2">
    <source>
        <dbReference type="Pfam" id="PF00248"/>
    </source>
</evidence>
<evidence type="ECO:0000313" key="3">
    <source>
        <dbReference type="EMBL" id="EFK54691.1"/>
    </source>
</evidence>
<reference evidence="3" key="1">
    <citation type="submission" date="2010-06" db="EMBL/GenBank/DDBJ databases">
        <authorList>
            <person name="Muzny D."/>
            <person name="Qin X."/>
            <person name="Buhay C."/>
            <person name="Dugan-Rocha S."/>
            <person name="Ding Y."/>
            <person name="Chen G."/>
            <person name="Hawes A."/>
            <person name="Holder M."/>
            <person name="Jhangiani S."/>
            <person name="Johnson A."/>
            <person name="Khan Z."/>
            <person name="Li Z."/>
            <person name="Liu W."/>
            <person name="Liu X."/>
            <person name="Perez L."/>
            <person name="Shen H."/>
            <person name="Wang Q."/>
            <person name="Watt J."/>
            <person name="Xi L."/>
            <person name="Xin Y."/>
            <person name="Zhou J."/>
            <person name="Deng J."/>
            <person name="Jiang H."/>
            <person name="Liu Y."/>
            <person name="Qu J."/>
            <person name="Song X.-Z."/>
            <person name="Zhang L."/>
            <person name="Villasana D."/>
            <person name="Johnson A."/>
            <person name="Liu J."/>
            <person name="Liyanage D."/>
            <person name="Lorensuhewa L."/>
            <person name="Robinson T."/>
            <person name="Song A."/>
            <person name="Song B.-B."/>
            <person name="Dinh H."/>
            <person name="Thornton R."/>
            <person name="Coyle M."/>
            <person name="Francisco L."/>
            <person name="Jackson L."/>
            <person name="Javaid M."/>
            <person name="Korchina V."/>
            <person name="Kovar C."/>
            <person name="Mata R."/>
            <person name="Mathew T."/>
            <person name="Ngo R."/>
            <person name="Nguyen L."/>
            <person name="Nguyen N."/>
            <person name="Okwuonu G."/>
            <person name="Ongeri F."/>
            <person name="Pham C."/>
            <person name="Simmons D."/>
            <person name="Wilczek-Boney K."/>
            <person name="Hale W."/>
            <person name="Jakkamsetti A."/>
            <person name="Pham P."/>
            <person name="Ruth R."/>
            <person name="San Lucas F."/>
            <person name="Warren J."/>
            <person name="Zhang J."/>
            <person name="Zhao Z."/>
            <person name="Zhou C."/>
            <person name="Zhu D."/>
            <person name="Lee S."/>
            <person name="Bess C."/>
            <person name="Blankenburg K."/>
            <person name="Forbes L."/>
            <person name="Fu Q."/>
            <person name="Gubbala S."/>
            <person name="Hirani K."/>
            <person name="Jayaseelan J.C."/>
            <person name="Lara F."/>
            <person name="Munidasa M."/>
            <person name="Palculict T."/>
            <person name="Patil S."/>
            <person name="Pu L.-L."/>
            <person name="Saada N."/>
            <person name="Tang L."/>
            <person name="Weissenberger G."/>
            <person name="Zhu Y."/>
            <person name="Hemphill L."/>
            <person name="Shang Y."/>
            <person name="Youmans B."/>
            <person name="Ayvaz T."/>
            <person name="Ross M."/>
            <person name="Santibanez J."/>
            <person name="Aqrawi P."/>
            <person name="Gross S."/>
            <person name="Joshi V."/>
            <person name="Fowler G."/>
            <person name="Nazareth L."/>
            <person name="Reid J."/>
            <person name="Worley K."/>
            <person name="Petrosino J."/>
            <person name="Highlander S."/>
            <person name="Gibbs R."/>
        </authorList>
    </citation>
    <scope>NUCLEOTIDE SEQUENCE [LARGE SCALE GENOMIC DNA]</scope>
    <source>
        <strain evidence="3">ATCC 33030</strain>
    </source>
</reference>
<evidence type="ECO:0000313" key="4">
    <source>
        <dbReference type="Proteomes" id="UP000004208"/>
    </source>
</evidence>
<dbReference type="InterPro" id="IPR023210">
    <property type="entry name" value="NADP_OxRdtase_dom"/>
</dbReference>
<proteinExistence type="predicted"/>
<keyword evidence="4" id="KW-1185">Reference proteome</keyword>
<sequence>MNSIGNPAPLPADRIGLGCMGFSWGYSRPGQLDDNASVSTIREAFDAGIRHFDTSDMYGAGHNEELVGKAFANNSDVYIATKGGIVVDSVEPLQMHVDGSTRYLRDALDASLRRLNREHVDLYYLHRLDGTIPVQEQVQVLADAQAAGKIRNIGVSEPTYDQLVAASEVVTIDAVQSELSVWTRDPLKDQPSEHADSKTNVLQWCEDNGASLVAFSPLGRGYLTGTLNTSELMEGDFRSWMPRFTPDAQERNAVILETLQRIAEKHGVATSQVALAWVLSVSPAVKAIPGSRSIAHIVSNYEAANVQLDADDIAAINDLPEPTESRY</sequence>
<dbReference type="Proteomes" id="UP000004208">
    <property type="component" value="Unassembled WGS sequence"/>
</dbReference>
<gene>
    <name evidence="3" type="ORF">HMPREF0291_11071</name>
</gene>
<dbReference type="Pfam" id="PF00248">
    <property type="entry name" value="Aldo_ket_red"/>
    <property type="match status" value="1"/>
</dbReference>
<dbReference type="PANTHER" id="PTHR43625:SF40">
    <property type="entry name" value="ALDO-KETO REDUCTASE YAKC [NADP(+)]"/>
    <property type="match status" value="1"/>
</dbReference>
<evidence type="ECO:0000256" key="1">
    <source>
        <dbReference type="ARBA" id="ARBA00023002"/>
    </source>
</evidence>
<accession>D7WC62</accession>
<organism evidence="3 4">
    <name type="scientific">Corynebacterium genitalium ATCC 33030</name>
    <dbReference type="NCBI Taxonomy" id="585529"/>
    <lineage>
        <taxon>Bacteria</taxon>
        <taxon>Bacillati</taxon>
        <taxon>Actinomycetota</taxon>
        <taxon>Actinomycetes</taxon>
        <taxon>Mycobacteriales</taxon>
        <taxon>Corynebacteriaceae</taxon>
        <taxon>Corynebacterium</taxon>
    </lineage>
</organism>
<dbReference type="GO" id="GO:0005737">
    <property type="term" value="C:cytoplasm"/>
    <property type="evidence" value="ECO:0007669"/>
    <property type="project" value="TreeGrafter"/>
</dbReference>
<name>D7WC62_9CORY</name>
<dbReference type="GO" id="GO:0016491">
    <property type="term" value="F:oxidoreductase activity"/>
    <property type="evidence" value="ECO:0007669"/>
    <property type="project" value="UniProtKB-KW"/>
</dbReference>
<dbReference type="InterPro" id="IPR050791">
    <property type="entry name" value="Aldo-Keto_reductase"/>
</dbReference>
<dbReference type="PRINTS" id="PR00069">
    <property type="entry name" value="ALDKETRDTASE"/>
</dbReference>
<dbReference type="OrthoDB" id="9768793at2"/>
<dbReference type="PANTHER" id="PTHR43625">
    <property type="entry name" value="AFLATOXIN B1 ALDEHYDE REDUCTASE"/>
    <property type="match status" value="1"/>
</dbReference>
<dbReference type="HOGENOM" id="CLU_023205_2_1_11"/>
<dbReference type="EMBL" id="ACLJ02000002">
    <property type="protein sequence ID" value="EFK54691.1"/>
    <property type="molecule type" value="Genomic_DNA"/>
</dbReference>
<feature type="domain" description="NADP-dependent oxidoreductase" evidence="2">
    <location>
        <begin position="14"/>
        <end position="319"/>
    </location>
</feature>
<dbReference type="eggNOG" id="COG0667">
    <property type="taxonomic scope" value="Bacteria"/>
</dbReference>
<dbReference type="STRING" id="585529.HMPREF0291_11071"/>